<feature type="transmembrane region" description="Helical" evidence="1">
    <location>
        <begin position="115"/>
        <end position="136"/>
    </location>
</feature>
<sequence length="249" mass="26717">MVAAQQLWGEHSFAWPWSAGTWEGGQSQNGHRMNTTVVRTDGTERAEIIGQADTLWRRAGVRGVDRRVLLAELEIELRDSHPDDHGMTPFPGEESVRMLRERANRRGMCGRALRLELVVPAAVLGIVAGAALPLLVLLSVLSPLSAIHVGQYERLLHVSSGILGYLGALLLAWRVLHNYGDPRATSTVWWLAVLLPVGAALGAGVGVAVTRWRNFDAPPAVFGVAGVVAVGLVLAVGISRLLAARPASE</sequence>
<name>A0A1G6SWJ7_9NOCA</name>
<feature type="transmembrane region" description="Helical" evidence="1">
    <location>
        <begin position="221"/>
        <end position="243"/>
    </location>
</feature>
<feature type="transmembrane region" description="Helical" evidence="1">
    <location>
        <begin position="156"/>
        <end position="176"/>
    </location>
</feature>
<proteinExistence type="predicted"/>
<protein>
    <submittedName>
        <fullName evidence="2">Uncharacterized protein</fullName>
    </submittedName>
</protein>
<dbReference type="AlphaFoldDB" id="A0A1G6SWJ7"/>
<evidence type="ECO:0000313" key="2">
    <source>
        <dbReference type="EMBL" id="SDD21350.1"/>
    </source>
</evidence>
<evidence type="ECO:0000256" key="1">
    <source>
        <dbReference type="SAM" id="Phobius"/>
    </source>
</evidence>
<keyword evidence="1" id="KW-1133">Transmembrane helix</keyword>
<reference evidence="2 3" key="1">
    <citation type="submission" date="2016-10" db="EMBL/GenBank/DDBJ databases">
        <authorList>
            <person name="de Groot N.N."/>
        </authorList>
    </citation>
    <scope>NUCLEOTIDE SEQUENCE [LARGE SCALE GENOMIC DNA]</scope>
    <source>
        <strain evidence="2 3">JCM 11308</strain>
    </source>
</reference>
<keyword evidence="3" id="KW-1185">Reference proteome</keyword>
<feature type="transmembrane region" description="Helical" evidence="1">
    <location>
        <begin position="188"/>
        <end position="209"/>
    </location>
</feature>
<dbReference type="STRING" id="168276.SAMN05444580_103307"/>
<accession>A0A1G6SWJ7</accession>
<gene>
    <name evidence="2" type="ORF">SAMN05444580_103307</name>
</gene>
<evidence type="ECO:0000313" key="3">
    <source>
        <dbReference type="Proteomes" id="UP000199417"/>
    </source>
</evidence>
<dbReference type="EMBL" id="FNAB01000003">
    <property type="protein sequence ID" value="SDD21350.1"/>
    <property type="molecule type" value="Genomic_DNA"/>
</dbReference>
<dbReference type="Proteomes" id="UP000199417">
    <property type="component" value="Unassembled WGS sequence"/>
</dbReference>
<organism evidence="2 3">
    <name type="scientific">Rhodococcus tukisamuensis</name>
    <dbReference type="NCBI Taxonomy" id="168276"/>
    <lineage>
        <taxon>Bacteria</taxon>
        <taxon>Bacillati</taxon>
        <taxon>Actinomycetota</taxon>
        <taxon>Actinomycetes</taxon>
        <taxon>Mycobacteriales</taxon>
        <taxon>Nocardiaceae</taxon>
        <taxon>Rhodococcus</taxon>
    </lineage>
</organism>
<keyword evidence="1" id="KW-0472">Membrane</keyword>
<keyword evidence="1" id="KW-0812">Transmembrane</keyword>